<evidence type="ECO:0000256" key="6">
    <source>
        <dbReference type="ARBA" id="ARBA00023242"/>
    </source>
</evidence>
<dbReference type="PRINTS" id="PR00026">
    <property type="entry name" value="ENGRAILED"/>
</dbReference>
<reference evidence="11 12" key="1">
    <citation type="submission" date="2024-11" db="EMBL/GenBank/DDBJ databases">
        <title>Chromosome-level genome assembly of the freshwater bivalve Anodonta woodiana.</title>
        <authorList>
            <person name="Chen X."/>
        </authorList>
    </citation>
    <scope>NUCLEOTIDE SEQUENCE [LARGE SCALE GENOMIC DNA]</scope>
    <source>
        <strain evidence="11">MN2024</strain>
        <tissue evidence="11">Gills</tissue>
    </source>
</reference>
<feature type="DNA-binding region" description="Homeobox" evidence="7">
    <location>
        <begin position="134"/>
        <end position="193"/>
    </location>
</feature>
<evidence type="ECO:0000259" key="10">
    <source>
        <dbReference type="PROSITE" id="PS50071"/>
    </source>
</evidence>
<keyword evidence="6 7" id="KW-0539">Nucleus</keyword>
<dbReference type="InterPro" id="IPR000747">
    <property type="entry name" value="HD_engrailed"/>
</dbReference>
<name>A0ABD3TJJ6_SINWO</name>
<evidence type="ECO:0000256" key="1">
    <source>
        <dbReference type="ARBA" id="ARBA00004123"/>
    </source>
</evidence>
<feature type="region of interest" description="Disordered" evidence="9">
    <location>
        <begin position="115"/>
        <end position="141"/>
    </location>
</feature>
<dbReference type="Pfam" id="PF00046">
    <property type="entry name" value="Homeodomain"/>
    <property type="match status" value="1"/>
</dbReference>
<keyword evidence="3" id="KW-0217">Developmental protein</keyword>
<dbReference type="GO" id="GO:0030154">
    <property type="term" value="P:cell differentiation"/>
    <property type="evidence" value="ECO:0007669"/>
    <property type="project" value="UniProtKB-ARBA"/>
</dbReference>
<dbReference type="AlphaFoldDB" id="A0ABD3TJJ6"/>
<dbReference type="PROSITE" id="PS00027">
    <property type="entry name" value="HOMEOBOX_1"/>
    <property type="match status" value="1"/>
</dbReference>
<dbReference type="PANTHER" id="PTHR24341">
    <property type="entry name" value="HOMEOBOX PROTEIN ENGRAILED"/>
    <property type="match status" value="1"/>
</dbReference>
<feature type="compositionally biased region" description="Basic and acidic residues" evidence="9">
    <location>
        <begin position="77"/>
        <end position="89"/>
    </location>
</feature>
<feature type="region of interest" description="Disordered" evidence="9">
    <location>
        <begin position="67"/>
        <end position="98"/>
    </location>
</feature>
<evidence type="ECO:0000256" key="2">
    <source>
        <dbReference type="ARBA" id="ARBA00010896"/>
    </source>
</evidence>
<evidence type="ECO:0000256" key="3">
    <source>
        <dbReference type="ARBA" id="ARBA00022473"/>
    </source>
</evidence>
<dbReference type="EMBL" id="JBJQND010000018">
    <property type="protein sequence ID" value="KAL3837234.1"/>
    <property type="molecule type" value="Genomic_DNA"/>
</dbReference>
<dbReference type="InterPro" id="IPR001356">
    <property type="entry name" value="HD"/>
</dbReference>
<dbReference type="FunFam" id="1.10.10.60:FF:000189">
    <property type="entry name" value="Homeobox protein engrailed-like"/>
    <property type="match status" value="1"/>
</dbReference>
<feature type="domain" description="Homeobox" evidence="10">
    <location>
        <begin position="132"/>
        <end position="192"/>
    </location>
</feature>
<dbReference type="PRINTS" id="PR00024">
    <property type="entry name" value="HOMEOBOX"/>
</dbReference>
<protein>
    <recommendedName>
        <fullName evidence="10">Homeobox domain-containing protein</fullName>
    </recommendedName>
</protein>
<comment type="similarity">
    <text evidence="2">Belongs to the engrailed homeobox family.</text>
</comment>
<organism evidence="11 12">
    <name type="scientific">Sinanodonta woodiana</name>
    <name type="common">Chinese pond mussel</name>
    <name type="synonym">Anodonta woodiana</name>
    <dbReference type="NCBI Taxonomy" id="1069815"/>
    <lineage>
        <taxon>Eukaryota</taxon>
        <taxon>Metazoa</taxon>
        <taxon>Spiralia</taxon>
        <taxon>Lophotrochozoa</taxon>
        <taxon>Mollusca</taxon>
        <taxon>Bivalvia</taxon>
        <taxon>Autobranchia</taxon>
        <taxon>Heteroconchia</taxon>
        <taxon>Palaeoheterodonta</taxon>
        <taxon>Unionida</taxon>
        <taxon>Unionoidea</taxon>
        <taxon>Unionidae</taxon>
        <taxon>Unioninae</taxon>
        <taxon>Sinanodonta</taxon>
    </lineage>
</organism>
<evidence type="ECO:0000256" key="7">
    <source>
        <dbReference type="PROSITE-ProRule" id="PRU00108"/>
    </source>
</evidence>
<evidence type="ECO:0000256" key="4">
    <source>
        <dbReference type="ARBA" id="ARBA00023125"/>
    </source>
</evidence>
<evidence type="ECO:0000256" key="8">
    <source>
        <dbReference type="RuleBase" id="RU000682"/>
    </source>
</evidence>
<sequence length="229" mass="26182">MHLHASGELAFVTKTTNMKENENEENSQNCNTSFTKFTIDEILKPDFGKNRLTIGILNLSVRNGVSDEKCTSAQPCNKEETGMKNESRSESPGSEDLGSKPVWPAWVYCTRYSDRPSAGPRSRKVRKKEKSAESKRPRTAFTTEQLQKLKLEFEKNRYLTEERRQNLSQELDLNENQIKIWFQNKRAKIKKTSGETTSLAVYLMAQGLYSHRPTNGVEKDNLNSVKIEA</sequence>
<dbReference type="Proteomes" id="UP001634394">
    <property type="component" value="Unassembled WGS sequence"/>
</dbReference>
<dbReference type="Pfam" id="PF10525">
    <property type="entry name" value="Engrail_1_C_sig"/>
    <property type="match status" value="1"/>
</dbReference>
<accession>A0ABD3TJJ6</accession>
<dbReference type="PROSITE" id="PS50071">
    <property type="entry name" value="HOMEOBOX_2"/>
    <property type="match status" value="1"/>
</dbReference>
<dbReference type="PANTHER" id="PTHR24341:SF6">
    <property type="entry name" value="HOMEOBOX PROTEIN INVECTED"/>
    <property type="match status" value="1"/>
</dbReference>
<dbReference type="InterPro" id="IPR020479">
    <property type="entry name" value="HD_metazoa"/>
</dbReference>
<keyword evidence="4 7" id="KW-0238">DNA-binding</keyword>
<gene>
    <name evidence="11" type="ORF">ACJMK2_022602</name>
</gene>
<dbReference type="SMART" id="SM00389">
    <property type="entry name" value="HOX"/>
    <property type="match status" value="1"/>
</dbReference>
<dbReference type="GO" id="GO:0003677">
    <property type="term" value="F:DNA binding"/>
    <property type="evidence" value="ECO:0007669"/>
    <property type="project" value="UniProtKB-UniRule"/>
</dbReference>
<dbReference type="InterPro" id="IPR017970">
    <property type="entry name" value="Homeobox_CS"/>
</dbReference>
<evidence type="ECO:0000313" key="12">
    <source>
        <dbReference type="Proteomes" id="UP001634394"/>
    </source>
</evidence>
<dbReference type="InterPro" id="IPR050720">
    <property type="entry name" value="Engrailed_Homeobox_TFs"/>
</dbReference>
<keyword evidence="5 7" id="KW-0371">Homeobox</keyword>
<dbReference type="InterPro" id="IPR009057">
    <property type="entry name" value="Homeodomain-like_sf"/>
</dbReference>
<keyword evidence="12" id="KW-1185">Reference proteome</keyword>
<dbReference type="GO" id="GO:0009653">
    <property type="term" value="P:anatomical structure morphogenesis"/>
    <property type="evidence" value="ECO:0007669"/>
    <property type="project" value="UniProtKB-ARBA"/>
</dbReference>
<dbReference type="Gene3D" id="1.10.10.60">
    <property type="entry name" value="Homeodomain-like"/>
    <property type="match status" value="1"/>
</dbReference>
<comment type="caution">
    <text evidence="11">The sequence shown here is derived from an EMBL/GenBank/DDBJ whole genome shotgun (WGS) entry which is preliminary data.</text>
</comment>
<proteinExistence type="inferred from homology"/>
<comment type="subcellular location">
    <subcellularLocation>
        <location evidence="1 7 8">Nucleus</location>
    </subcellularLocation>
</comment>
<dbReference type="CDD" id="cd00086">
    <property type="entry name" value="homeodomain"/>
    <property type="match status" value="1"/>
</dbReference>
<dbReference type="InterPro" id="IPR019549">
    <property type="entry name" value="Homeobox-engrailed_C-terminal"/>
</dbReference>
<evidence type="ECO:0000256" key="5">
    <source>
        <dbReference type="ARBA" id="ARBA00023155"/>
    </source>
</evidence>
<dbReference type="GO" id="GO:0005634">
    <property type="term" value="C:nucleus"/>
    <property type="evidence" value="ECO:0007669"/>
    <property type="project" value="UniProtKB-SubCell"/>
</dbReference>
<evidence type="ECO:0000313" key="11">
    <source>
        <dbReference type="EMBL" id="KAL3837234.1"/>
    </source>
</evidence>
<dbReference type="SUPFAM" id="SSF46689">
    <property type="entry name" value="Homeodomain-like"/>
    <property type="match status" value="1"/>
</dbReference>
<evidence type="ECO:0000256" key="9">
    <source>
        <dbReference type="SAM" id="MobiDB-lite"/>
    </source>
</evidence>